<dbReference type="Proteomes" id="UP000720189">
    <property type="component" value="Unassembled WGS sequence"/>
</dbReference>
<protein>
    <recommendedName>
        <fullName evidence="4">Protein kinase domain-containing protein</fullName>
    </recommendedName>
</protein>
<dbReference type="Gene3D" id="2.130.10.10">
    <property type="entry name" value="YVTN repeat-like/Quinoprotein amine dehydrogenase"/>
    <property type="match status" value="4"/>
</dbReference>
<evidence type="ECO:0000313" key="6">
    <source>
        <dbReference type="Proteomes" id="UP000720189"/>
    </source>
</evidence>
<evidence type="ECO:0000259" key="4">
    <source>
        <dbReference type="PROSITE" id="PS50011"/>
    </source>
</evidence>
<dbReference type="PANTHER" id="PTHR19848">
    <property type="entry name" value="WD40 REPEAT PROTEIN"/>
    <property type="match status" value="1"/>
</dbReference>
<reference evidence="5" key="1">
    <citation type="journal article" date="2021" name="Nat. Commun.">
        <title>Genetic determinants of endophytism in the Arabidopsis root mycobiome.</title>
        <authorList>
            <person name="Mesny F."/>
            <person name="Miyauchi S."/>
            <person name="Thiergart T."/>
            <person name="Pickel B."/>
            <person name="Atanasova L."/>
            <person name="Karlsson M."/>
            <person name="Huettel B."/>
            <person name="Barry K.W."/>
            <person name="Haridas S."/>
            <person name="Chen C."/>
            <person name="Bauer D."/>
            <person name="Andreopoulos W."/>
            <person name="Pangilinan J."/>
            <person name="LaButti K."/>
            <person name="Riley R."/>
            <person name="Lipzen A."/>
            <person name="Clum A."/>
            <person name="Drula E."/>
            <person name="Henrissat B."/>
            <person name="Kohler A."/>
            <person name="Grigoriev I.V."/>
            <person name="Martin F.M."/>
            <person name="Hacquard S."/>
        </authorList>
    </citation>
    <scope>NUCLEOTIDE SEQUENCE</scope>
    <source>
        <strain evidence="5">MPI-CAGE-AT-0023</strain>
    </source>
</reference>
<dbReference type="GeneID" id="70215160"/>
<dbReference type="PANTHER" id="PTHR19848:SF8">
    <property type="entry name" value="F-BOX AND WD REPEAT DOMAIN CONTAINING 7"/>
    <property type="match status" value="1"/>
</dbReference>
<keyword evidence="2" id="KW-0677">Repeat</keyword>
<dbReference type="SMART" id="SM00320">
    <property type="entry name" value="WD40"/>
    <property type="match status" value="10"/>
</dbReference>
<dbReference type="PROSITE" id="PS00108">
    <property type="entry name" value="PROTEIN_KINASE_ST"/>
    <property type="match status" value="1"/>
</dbReference>
<feature type="domain" description="Protein kinase" evidence="4">
    <location>
        <begin position="49"/>
        <end position="329"/>
    </location>
</feature>
<dbReference type="InterPro" id="IPR008271">
    <property type="entry name" value="Ser/Thr_kinase_AS"/>
</dbReference>
<proteinExistence type="predicted"/>
<dbReference type="PROSITE" id="PS50082">
    <property type="entry name" value="WD_REPEATS_2"/>
    <property type="match status" value="2"/>
</dbReference>
<comment type="caution">
    <text evidence="5">The sequence shown here is derived from an EMBL/GenBank/DDBJ whole genome shotgun (WGS) entry which is preliminary data.</text>
</comment>
<name>A0A9P9JQX5_FUSRE</name>
<dbReference type="Gene3D" id="1.10.510.10">
    <property type="entry name" value="Transferase(Phosphotransferase) domain 1"/>
    <property type="match status" value="1"/>
</dbReference>
<organism evidence="5 6">
    <name type="scientific">Fusarium redolens</name>
    <dbReference type="NCBI Taxonomy" id="48865"/>
    <lineage>
        <taxon>Eukaryota</taxon>
        <taxon>Fungi</taxon>
        <taxon>Dikarya</taxon>
        <taxon>Ascomycota</taxon>
        <taxon>Pezizomycotina</taxon>
        <taxon>Sordariomycetes</taxon>
        <taxon>Hypocreomycetidae</taxon>
        <taxon>Hypocreales</taxon>
        <taxon>Nectriaceae</taxon>
        <taxon>Fusarium</taxon>
        <taxon>Fusarium redolens species complex</taxon>
    </lineage>
</organism>
<dbReference type="InterPro" id="IPR001680">
    <property type="entry name" value="WD40_rpt"/>
</dbReference>
<dbReference type="InterPro" id="IPR011009">
    <property type="entry name" value="Kinase-like_dom_sf"/>
</dbReference>
<accession>A0A9P9JQX5</accession>
<evidence type="ECO:0000256" key="1">
    <source>
        <dbReference type="ARBA" id="ARBA00022574"/>
    </source>
</evidence>
<dbReference type="OrthoDB" id="10252171at2759"/>
<dbReference type="EMBL" id="JAGMUX010000028">
    <property type="protein sequence ID" value="KAH7220470.1"/>
    <property type="molecule type" value="Genomic_DNA"/>
</dbReference>
<dbReference type="AlphaFoldDB" id="A0A9P9JQX5"/>
<dbReference type="GO" id="GO:0004672">
    <property type="term" value="F:protein kinase activity"/>
    <property type="evidence" value="ECO:0007669"/>
    <property type="project" value="InterPro"/>
</dbReference>
<dbReference type="RefSeq" id="XP_046042074.1">
    <property type="nucleotide sequence ID" value="XM_046185206.1"/>
</dbReference>
<keyword evidence="1 3" id="KW-0853">WD repeat</keyword>
<gene>
    <name evidence="5" type="ORF">BKA55DRAFT_217125</name>
</gene>
<dbReference type="InterPro" id="IPR015943">
    <property type="entry name" value="WD40/YVTN_repeat-like_dom_sf"/>
</dbReference>
<feature type="repeat" description="WD" evidence="3">
    <location>
        <begin position="1091"/>
        <end position="1122"/>
    </location>
</feature>
<dbReference type="InterPro" id="IPR036322">
    <property type="entry name" value="WD40_repeat_dom_sf"/>
</dbReference>
<dbReference type="PROSITE" id="PS50011">
    <property type="entry name" value="PROTEIN_KINASE_DOM"/>
    <property type="match status" value="1"/>
</dbReference>
<dbReference type="GO" id="GO:0005524">
    <property type="term" value="F:ATP binding"/>
    <property type="evidence" value="ECO:0007669"/>
    <property type="project" value="InterPro"/>
</dbReference>
<dbReference type="InterPro" id="IPR000719">
    <property type="entry name" value="Prot_kinase_dom"/>
</dbReference>
<dbReference type="Pfam" id="PF00069">
    <property type="entry name" value="Pkinase"/>
    <property type="match status" value="1"/>
</dbReference>
<keyword evidence="6" id="KW-1185">Reference proteome</keyword>
<evidence type="ECO:0000256" key="3">
    <source>
        <dbReference type="PROSITE-ProRule" id="PRU00221"/>
    </source>
</evidence>
<dbReference type="SUPFAM" id="SSF56112">
    <property type="entry name" value="Protein kinase-like (PK-like)"/>
    <property type="match status" value="1"/>
</dbReference>
<sequence length="1225" mass="136184">MLPVAPMDQLQLPELVRDTELRTRFETPYTIHEFLEAPHSLAPARREVWKRVKTIGQGGFSYVCLEECVQGHAEDTPQSRAVKVISSRQDADAMSYSRELEAVAKFSQKKFMTYFVKSFGWYRGPEDLFISLEYFPLGDLQSYMNRTSLLPEDEVRQITRQILYALSILHEEGFAHRDLKPANILIKSCPPSAWWIKLSDFGLSKRASVTQMPSVAGGTPGFMAPDVIEILHYRESGAMSGPPSIPHDVWVAADLWSMGETLVRMASGKATFRSLEHLMGFYLGRIPFPLPQSKGSGLSLDMLDFIQQAMTAKATDRITSHAGLSHPWVEASVDLKTRSLVFPLQPPTESLSNGPVSEREYRSWTTSEFAENTNPVVANSVSRVVGVSQNMTFQPPVRRKPLPSQRIIGDKSLSNPATEVSVKVSSLVETQTELGFLSAPVPITLTSEHSQVFMDEPPRLESVADNNSVDVAEPVINDQYLQLNEILLETGRVHLQSSPLQPVKAFKEKVHCVEFLPDSRRLFVATGKDLGCFDELNQPVKTKRLDSSHSITCLAISPDSCYAALATDHGELQVAELRTGLVFHTISTLQSRPRHVAFSNNSQLIACALNDKSLILVKLSTGYVVKKLKSFISGHKGPVTWSSFTREGRILSLCAGGYLCAWDNTDDYKLRQRVSVGDTLVQASAKFSDTIAFAAGEIVRIWHTEPQLTNRFHHDITYRNGIVGSLDFLSCGTRLLLGREYGTFELWRLTEPPELIVTLSGRDWSPTWTLCTTSLSSNTSQLAMTNLDGTVRTLDIRNAIRVDTIRMHASLAVFTSISGDGTKVASICPKPSSMKHTAYHRTVIIWDLQTESAMHFLQIKTNSIHDAIFSPDSQKLAVISTNGSATIWAVGTGKLTNVVGRPFHSDYTLACATISSDFGLLATVEYNKIHWGIRVWNVENGTTRCFLGWYEITKQSYLESKAALREAPKALRFLNDSSRLVGGNWHGIYVCDIGQGSMQYYSSETSKQAHQDPMGKLIKQNTGEAIKECFNVSLRERKIAQEPYRWNHDLAVSPDSETAAFLSADGTAYLYDLKTQQEPTVFQGWYGSGKVAISPNWQFLVTTSHENKVLIWDISSGDIIEILHTAESPARAVMFSSDSRLIFILSEGGLLVYDTGSPQPPSIIPGFPSYVRSLSFSPKLGRVIVASASDGVQIWDYSKGLIIQTFNGYKSRLKTSEILFSGRIF</sequence>
<dbReference type="SMART" id="SM00220">
    <property type="entry name" value="S_TKc"/>
    <property type="match status" value="1"/>
</dbReference>
<dbReference type="SUPFAM" id="SSF50978">
    <property type="entry name" value="WD40 repeat-like"/>
    <property type="match status" value="2"/>
</dbReference>
<evidence type="ECO:0000256" key="2">
    <source>
        <dbReference type="ARBA" id="ARBA00022737"/>
    </source>
</evidence>
<feature type="repeat" description="WD" evidence="3">
    <location>
        <begin position="1164"/>
        <end position="1205"/>
    </location>
</feature>
<evidence type="ECO:0000313" key="5">
    <source>
        <dbReference type="EMBL" id="KAH7220470.1"/>
    </source>
</evidence>